<dbReference type="EMBL" id="JAGZEE010000013">
    <property type="protein sequence ID" value="MBS5411085.1"/>
    <property type="molecule type" value="Genomic_DNA"/>
</dbReference>
<dbReference type="Pfam" id="PF14054">
    <property type="entry name" value="DUF4249"/>
    <property type="match status" value="1"/>
</dbReference>
<dbReference type="PROSITE" id="PS51257">
    <property type="entry name" value="PROKAR_LIPOPROTEIN"/>
    <property type="match status" value="1"/>
</dbReference>
<dbReference type="RefSeq" id="WP_009860255.1">
    <property type="nucleotide sequence ID" value="NZ_JADMRY010000001.1"/>
</dbReference>
<protein>
    <submittedName>
        <fullName evidence="1">DUF4249 domain-containing protein</fullName>
    </submittedName>
</protein>
<proteinExistence type="predicted"/>
<gene>
    <name evidence="1" type="ORF">KHY35_10295</name>
</gene>
<sequence>MKIRNLIYIISLFILSSCNYEFELGDINAGEKLVLYCMPGAGKDTTLIQLSRSVPVSRKGEQQKGIPYADVNFMVNGKEQPVYWNESATPSVPVQCYYVLGRYHEADEVDINVSVQGLPSVSSRTVLPVSFPLKKMDMKLKQEIETKLQFLITFQDNADTEDYYGVRIVRRCIYTSVPDNHVIRTSFSDLELEVDDEPLLYSKSGLNSAFDLSNDFYQNLYIWSDKQIKGKEYTLRLKISYSADDISMWEGTTYKYSYKVYLYKLSQELFRYLKSLNDVKNNDLGHKGLAPIRSHYSNVENGIGVVGGCRITETEWMKNLSDEASEAPPMKWSSNDVTIETIENSSALRIRIPRDGGTYKMRNLSEKWLLFYWFGGMTNILSEEVQNNWFHAVLKEDLLQFTTQPNDTGKDRVVSGGIMSGNHKYRNGYFVFEQSGD</sequence>
<evidence type="ECO:0000313" key="2">
    <source>
        <dbReference type="Proteomes" id="UP000782901"/>
    </source>
</evidence>
<dbReference type="GeneID" id="82153509"/>
<organism evidence="1 2">
    <name type="scientific">Bacteroides thetaiotaomicron</name>
    <dbReference type="NCBI Taxonomy" id="818"/>
    <lineage>
        <taxon>Bacteria</taxon>
        <taxon>Pseudomonadati</taxon>
        <taxon>Bacteroidota</taxon>
        <taxon>Bacteroidia</taxon>
        <taxon>Bacteroidales</taxon>
        <taxon>Bacteroidaceae</taxon>
        <taxon>Bacteroides</taxon>
    </lineage>
</organism>
<evidence type="ECO:0000313" key="1">
    <source>
        <dbReference type="EMBL" id="MBS5411085.1"/>
    </source>
</evidence>
<dbReference type="Proteomes" id="UP000782901">
    <property type="component" value="Unassembled WGS sequence"/>
</dbReference>
<name>A0A943HSZ4_BACT4</name>
<reference evidence="1" key="1">
    <citation type="submission" date="2021-02" db="EMBL/GenBank/DDBJ databases">
        <title>Infant gut strain persistence is associated with maternal origin, phylogeny, and functional potential including surface adhesion and iron acquisition.</title>
        <authorList>
            <person name="Lou Y.C."/>
        </authorList>
    </citation>
    <scope>NUCLEOTIDE SEQUENCE</scope>
    <source>
        <strain evidence="1">L3_082_243G1_dasL3_082_243G1_maxbin2.maxbin.015s ta_sub</strain>
    </source>
</reference>
<dbReference type="InterPro" id="IPR025345">
    <property type="entry name" value="DUF4249"/>
</dbReference>
<dbReference type="AlphaFoldDB" id="A0A943HSZ4"/>
<accession>A0A943HSZ4</accession>
<comment type="caution">
    <text evidence="1">The sequence shown here is derived from an EMBL/GenBank/DDBJ whole genome shotgun (WGS) entry which is preliminary data.</text>
</comment>